<proteinExistence type="predicted"/>
<gene>
    <name evidence="3" type="ORF">S01H1_71253</name>
</gene>
<keyword evidence="1" id="KW-1133">Transmembrane helix</keyword>
<feature type="transmembrane region" description="Helical" evidence="1">
    <location>
        <begin position="6"/>
        <end position="28"/>
    </location>
</feature>
<protein>
    <recommendedName>
        <fullName evidence="2">DUF112 domain-containing protein</fullName>
    </recommendedName>
</protein>
<evidence type="ECO:0000256" key="1">
    <source>
        <dbReference type="SAM" id="Phobius"/>
    </source>
</evidence>
<evidence type="ECO:0000259" key="2">
    <source>
        <dbReference type="Pfam" id="PF01970"/>
    </source>
</evidence>
<evidence type="ECO:0000313" key="3">
    <source>
        <dbReference type="EMBL" id="GAG39877.1"/>
    </source>
</evidence>
<comment type="caution">
    <text evidence="3">The sequence shown here is derived from an EMBL/GenBank/DDBJ whole genome shotgun (WGS) entry which is preliminary data.</text>
</comment>
<dbReference type="Pfam" id="PF01970">
    <property type="entry name" value="TctA"/>
    <property type="match status" value="1"/>
</dbReference>
<sequence length="182" mass="20033">MLPSLVLGIPGSAPMAAFLAALNLHGIIVGPTISMEQPGLLYFMYGTLIIANIAMYFCAFALIKPSVKLFSLPREILLPIITLLCFIGAFAQKLAMFDIYLMFGFGLLGFFMRKADIPIGPMVLGVILGNMLDENFRRAMLVFERQSILEVLVDRPLGAILLVIVILTFIGSLLPKKKKPRD</sequence>
<feature type="transmembrane region" description="Helical" evidence="1">
    <location>
        <begin position="152"/>
        <end position="174"/>
    </location>
</feature>
<accession>X0XXD3</accession>
<reference evidence="3" key="1">
    <citation type="journal article" date="2014" name="Front. Microbiol.">
        <title>High frequency of phylogenetically diverse reductive dehalogenase-homologous genes in deep subseafloor sedimentary metagenomes.</title>
        <authorList>
            <person name="Kawai M."/>
            <person name="Futagami T."/>
            <person name="Toyoda A."/>
            <person name="Takaki Y."/>
            <person name="Nishi S."/>
            <person name="Hori S."/>
            <person name="Arai W."/>
            <person name="Tsubouchi T."/>
            <person name="Morono Y."/>
            <person name="Uchiyama I."/>
            <person name="Ito T."/>
            <person name="Fujiyama A."/>
            <person name="Inagaki F."/>
            <person name="Takami H."/>
        </authorList>
    </citation>
    <scope>NUCLEOTIDE SEQUENCE</scope>
    <source>
        <strain evidence="3">Expedition CK06-06</strain>
    </source>
</reference>
<feature type="transmembrane region" description="Helical" evidence="1">
    <location>
        <begin position="40"/>
        <end position="64"/>
    </location>
</feature>
<keyword evidence="1" id="KW-0472">Membrane</keyword>
<dbReference type="EMBL" id="BARS01047437">
    <property type="protein sequence ID" value="GAG39877.1"/>
    <property type="molecule type" value="Genomic_DNA"/>
</dbReference>
<dbReference type="InterPro" id="IPR002823">
    <property type="entry name" value="DUF112_TM"/>
</dbReference>
<feature type="transmembrane region" description="Helical" evidence="1">
    <location>
        <begin position="115"/>
        <end position="132"/>
    </location>
</feature>
<name>X0XXD3_9ZZZZ</name>
<feature type="domain" description="DUF112" evidence="2">
    <location>
        <begin position="1"/>
        <end position="124"/>
    </location>
</feature>
<dbReference type="PANTHER" id="PTHR35342:SF5">
    <property type="entry name" value="TRICARBOXYLIC TRANSPORT PROTEIN"/>
    <property type="match status" value="1"/>
</dbReference>
<dbReference type="AlphaFoldDB" id="X0XXD3"/>
<organism evidence="3">
    <name type="scientific">marine sediment metagenome</name>
    <dbReference type="NCBI Taxonomy" id="412755"/>
    <lineage>
        <taxon>unclassified sequences</taxon>
        <taxon>metagenomes</taxon>
        <taxon>ecological metagenomes</taxon>
    </lineage>
</organism>
<dbReference type="PANTHER" id="PTHR35342">
    <property type="entry name" value="TRICARBOXYLIC TRANSPORT PROTEIN"/>
    <property type="match status" value="1"/>
</dbReference>
<feature type="transmembrane region" description="Helical" evidence="1">
    <location>
        <begin position="76"/>
        <end position="103"/>
    </location>
</feature>
<keyword evidence="1" id="KW-0812">Transmembrane</keyword>